<feature type="compositionally biased region" description="Low complexity" evidence="1">
    <location>
        <begin position="388"/>
        <end position="401"/>
    </location>
</feature>
<feature type="compositionally biased region" description="Low complexity" evidence="1">
    <location>
        <begin position="115"/>
        <end position="137"/>
    </location>
</feature>
<feature type="compositionally biased region" description="Polar residues" evidence="1">
    <location>
        <begin position="314"/>
        <end position="344"/>
    </location>
</feature>
<feature type="compositionally biased region" description="Pro residues" evidence="1">
    <location>
        <begin position="1065"/>
        <end position="1074"/>
    </location>
</feature>
<dbReference type="Proteomes" id="UP000775547">
    <property type="component" value="Unassembled WGS sequence"/>
</dbReference>
<feature type="compositionally biased region" description="Pro residues" evidence="1">
    <location>
        <begin position="639"/>
        <end position="657"/>
    </location>
</feature>
<protein>
    <submittedName>
        <fullName evidence="2">Uncharacterized protein</fullName>
    </submittedName>
</protein>
<reference evidence="2" key="1">
    <citation type="submission" date="2020-07" db="EMBL/GenBank/DDBJ databases">
        <authorList>
            <person name="Nieuwenhuis M."/>
            <person name="Van De Peppel L.J.J."/>
        </authorList>
    </citation>
    <scope>NUCLEOTIDE SEQUENCE</scope>
    <source>
        <strain evidence="2">AP01</strain>
        <tissue evidence="2">Mycelium</tissue>
    </source>
</reference>
<evidence type="ECO:0000313" key="3">
    <source>
        <dbReference type="Proteomes" id="UP000775547"/>
    </source>
</evidence>
<feature type="compositionally biased region" description="Acidic residues" evidence="1">
    <location>
        <begin position="205"/>
        <end position="214"/>
    </location>
</feature>
<feature type="compositionally biased region" description="Basic residues" evidence="1">
    <location>
        <begin position="22"/>
        <end position="31"/>
    </location>
</feature>
<evidence type="ECO:0000313" key="2">
    <source>
        <dbReference type="EMBL" id="KAG5648401.1"/>
    </source>
</evidence>
<feature type="region of interest" description="Disordered" evidence="1">
    <location>
        <begin position="862"/>
        <end position="988"/>
    </location>
</feature>
<feature type="region of interest" description="Disordered" evidence="1">
    <location>
        <begin position="1031"/>
        <end position="1090"/>
    </location>
</feature>
<feature type="compositionally biased region" description="Polar residues" evidence="1">
    <location>
        <begin position="90"/>
        <end position="99"/>
    </location>
</feature>
<feature type="region of interest" description="Disordered" evidence="1">
    <location>
        <begin position="721"/>
        <end position="806"/>
    </location>
</feature>
<feature type="region of interest" description="Disordered" evidence="1">
    <location>
        <begin position="66"/>
        <end position="690"/>
    </location>
</feature>
<feature type="compositionally biased region" description="Polar residues" evidence="1">
    <location>
        <begin position="931"/>
        <end position="940"/>
    </location>
</feature>
<accession>A0A9P7KDT9</accession>
<feature type="compositionally biased region" description="Basic and acidic residues" evidence="1">
    <location>
        <begin position="472"/>
        <end position="481"/>
    </location>
</feature>
<sequence length="1134" mass="120218">MQVSDDPSSRKRKAPADGLPAKRSHKKKKRSNGNSISSTHSQKRKRSPTKRALGQLLIACLTEAQELTTKSPAGPAEVINLCSDEDEAPTFSTPANSKLQPAASTPRARSRPRTKSAIQAPSTSRSSSGPGTASSSRQKQKQKAVFADDTPSASNSGDELPAVLVKPRGARRSSRPTLVPPTETEPAAEHDELEAPIVPTAAEKQEDEEDEDADAPQLPNGPATPTVTSPDIEPHPDADLQDAIRQSFELNQDGTTHEDGEELQQALYASLSGNGCTSHEMTTANGATGQEEDERETSGASSSDEGRTEMLNLTHAQPSNLSLAPTSPLSHSQAPASTASTDTQKPGLHGSPVTDVYPLLPEPDEDEGSELQDADLISTLGPLPPTTDLARSGAVSSSSDASNHDALHPPSPAPAFNSPDNLSAAYDQEEQDVEDAILLSVLHASMMDNNAPPSPPTEPVESAELPAQPDLVQEKEQKEDSQEGQVDLVVQSSSEAPSESSSVEPASAPPERALVYEPDPPLEHNSDEAILQSVLDASMNDISPSPAPAAPEECPESQNDEELDKAPQNTLAAPTRSHSPPPTDSIPANPMLLSPAPLELDTATTPPYDPFAAYDQEQRELDEAIRLSQLDASTDNVPPFSPPTEPVVPFSPSPGEPQPAEGEQEPQDIANPIQESPATGGSDIRPSTPTPLYDAFVAAYEQEQCDIDAAIAQSLLEVPRTDELPGAEADQPPPEVDVSSGVRIEKEMTPPATAKATGSGEDMQAAAVDESEEQDTTNPAASTRSGSFLAVEDSPSNTVTSSDVYVPGRLTQRLFARSFLPSKPRVPSAAVVPPPERPDDAVNPPSELENISIAPQLAAQDAEEAASVSFDISNQMSASQDDVMSKEVTMEEIERDPRLAEALDESKRLMELLEMMPEATDPAVDADDAENSSQLQSQTLELDDLQPASPLAQSEESRDYDTDAAGDTHPQQPQTPPADSEPPAATSTATALIRTDTDILEPTEVPLHSDAHIDLETSVYLSSAPTLILDSAGAPHQQPQTPPPQPGIFQPASSSESSIATMDDSPPPTTPISAPPDNSHLYIPSLSLDDDDDLPLEVSSKFNFLDIPVLPPPEDDEDYLLSHELIYPNLDITG</sequence>
<feature type="compositionally biased region" description="Low complexity" evidence="1">
    <location>
        <begin position="492"/>
        <end position="513"/>
    </location>
</feature>
<feature type="compositionally biased region" description="Polar residues" evidence="1">
    <location>
        <begin position="567"/>
        <end position="578"/>
    </location>
</feature>
<proteinExistence type="predicted"/>
<feature type="compositionally biased region" description="Polar residues" evidence="1">
    <location>
        <begin position="776"/>
        <end position="786"/>
    </location>
</feature>
<dbReference type="AlphaFoldDB" id="A0A9P7KDT9"/>
<comment type="caution">
    <text evidence="2">The sequence shown here is derived from an EMBL/GenBank/DDBJ whole genome shotgun (WGS) entry which is preliminary data.</text>
</comment>
<feature type="compositionally biased region" description="Basic and acidic residues" evidence="1">
    <location>
        <begin position="616"/>
        <end position="625"/>
    </location>
</feature>
<feature type="compositionally biased region" description="Polar residues" evidence="1">
    <location>
        <begin position="271"/>
        <end position="288"/>
    </location>
</feature>
<gene>
    <name evidence="2" type="ORF">DXG03_004975</name>
</gene>
<reference evidence="2" key="2">
    <citation type="submission" date="2021-10" db="EMBL/GenBank/DDBJ databases">
        <title>Phylogenomics reveals ancestral predisposition of the termite-cultivated fungus Termitomyces towards a domesticated lifestyle.</title>
        <authorList>
            <person name="Auxier B."/>
            <person name="Grum-Grzhimaylo A."/>
            <person name="Cardenas M.E."/>
            <person name="Lodge J.D."/>
            <person name="Laessoe T."/>
            <person name="Pedersen O."/>
            <person name="Smith M.E."/>
            <person name="Kuyper T.W."/>
            <person name="Franco-Molano E.A."/>
            <person name="Baroni T.J."/>
            <person name="Aanen D.K."/>
        </authorList>
    </citation>
    <scope>NUCLEOTIDE SEQUENCE</scope>
    <source>
        <strain evidence="2">AP01</strain>
        <tissue evidence="2">Mycelium</tissue>
    </source>
</reference>
<feature type="region of interest" description="Disordered" evidence="1">
    <location>
        <begin position="823"/>
        <end position="847"/>
    </location>
</feature>
<feature type="compositionally biased region" description="Polar residues" evidence="1">
    <location>
        <begin position="794"/>
        <end position="803"/>
    </location>
</feature>
<feature type="compositionally biased region" description="Basic and acidic residues" evidence="1">
    <location>
        <begin position="895"/>
        <end position="911"/>
    </location>
</feature>
<feature type="compositionally biased region" description="Acidic residues" evidence="1">
    <location>
        <begin position="553"/>
        <end position="563"/>
    </location>
</feature>
<dbReference type="EMBL" id="JABCKV010000003">
    <property type="protein sequence ID" value="KAG5648401.1"/>
    <property type="molecule type" value="Genomic_DNA"/>
</dbReference>
<feature type="compositionally biased region" description="Polar residues" evidence="1">
    <location>
        <begin position="870"/>
        <end position="882"/>
    </location>
</feature>
<organism evidence="2 3">
    <name type="scientific">Asterophora parasitica</name>
    <dbReference type="NCBI Taxonomy" id="117018"/>
    <lineage>
        <taxon>Eukaryota</taxon>
        <taxon>Fungi</taxon>
        <taxon>Dikarya</taxon>
        <taxon>Basidiomycota</taxon>
        <taxon>Agaricomycotina</taxon>
        <taxon>Agaricomycetes</taxon>
        <taxon>Agaricomycetidae</taxon>
        <taxon>Agaricales</taxon>
        <taxon>Tricholomatineae</taxon>
        <taxon>Lyophyllaceae</taxon>
        <taxon>Asterophora</taxon>
    </lineage>
</organism>
<name>A0A9P7KDT9_9AGAR</name>
<keyword evidence="3" id="KW-1185">Reference proteome</keyword>
<feature type="region of interest" description="Disordered" evidence="1">
    <location>
        <begin position="1"/>
        <end position="51"/>
    </location>
</feature>
<feature type="compositionally biased region" description="Acidic residues" evidence="1">
    <location>
        <begin position="362"/>
        <end position="373"/>
    </location>
</feature>
<evidence type="ECO:0000256" key="1">
    <source>
        <dbReference type="SAM" id="MobiDB-lite"/>
    </source>
</evidence>